<feature type="region of interest" description="Disordered" evidence="1">
    <location>
        <begin position="1"/>
        <end position="23"/>
    </location>
</feature>
<name>A0ABP0YGV2_9ROSI</name>
<reference evidence="2 3" key="1">
    <citation type="submission" date="2024-03" db="EMBL/GenBank/DDBJ databases">
        <authorList>
            <person name="Gkanogiannis A."/>
            <person name="Becerra Lopez-Lavalle L."/>
        </authorList>
    </citation>
    <scope>NUCLEOTIDE SEQUENCE [LARGE SCALE GENOMIC DNA]</scope>
</reference>
<evidence type="ECO:0000313" key="2">
    <source>
        <dbReference type="EMBL" id="CAK9319724.1"/>
    </source>
</evidence>
<dbReference type="EMBL" id="OZ021738">
    <property type="protein sequence ID" value="CAK9319724.1"/>
    <property type="molecule type" value="Genomic_DNA"/>
</dbReference>
<evidence type="ECO:0000313" key="3">
    <source>
        <dbReference type="Proteomes" id="UP001642487"/>
    </source>
</evidence>
<protein>
    <submittedName>
        <fullName evidence="2">Uncharacterized protein</fullName>
    </submittedName>
</protein>
<evidence type="ECO:0000256" key="1">
    <source>
        <dbReference type="SAM" id="MobiDB-lite"/>
    </source>
</evidence>
<keyword evidence="3" id="KW-1185">Reference proteome</keyword>
<sequence length="115" mass="12887">MDESSDGLKDKRRGLTGEKSKRGERFLQKKKEKAIFIPSACDMNHKRGEEIGEVNLKLEKKCNERGFAFVMGVMKLWNSVGFCQILEWKGEGGPLASKSVAFAAFSFAPSAIIKW</sequence>
<accession>A0ABP0YGV2</accession>
<organism evidence="2 3">
    <name type="scientific">Citrullus colocynthis</name>
    <name type="common">colocynth</name>
    <dbReference type="NCBI Taxonomy" id="252529"/>
    <lineage>
        <taxon>Eukaryota</taxon>
        <taxon>Viridiplantae</taxon>
        <taxon>Streptophyta</taxon>
        <taxon>Embryophyta</taxon>
        <taxon>Tracheophyta</taxon>
        <taxon>Spermatophyta</taxon>
        <taxon>Magnoliopsida</taxon>
        <taxon>eudicotyledons</taxon>
        <taxon>Gunneridae</taxon>
        <taxon>Pentapetalae</taxon>
        <taxon>rosids</taxon>
        <taxon>fabids</taxon>
        <taxon>Cucurbitales</taxon>
        <taxon>Cucurbitaceae</taxon>
        <taxon>Benincaseae</taxon>
        <taxon>Citrullus</taxon>
    </lineage>
</organism>
<proteinExistence type="predicted"/>
<gene>
    <name evidence="2" type="ORF">CITCOLO1_LOCUS11741</name>
</gene>
<dbReference type="Proteomes" id="UP001642487">
    <property type="component" value="Chromosome 4"/>
</dbReference>